<proteinExistence type="predicted"/>
<organism evidence="1">
    <name type="scientific">marine sediment metagenome</name>
    <dbReference type="NCBI Taxonomy" id="412755"/>
    <lineage>
        <taxon>unclassified sequences</taxon>
        <taxon>metagenomes</taxon>
        <taxon>ecological metagenomes</taxon>
    </lineage>
</organism>
<gene>
    <name evidence="1" type="ORF">S03H2_19930</name>
</gene>
<name>X1GJI2_9ZZZZ</name>
<dbReference type="AlphaFoldDB" id="X1GJI2"/>
<accession>X1GJI2</accession>
<evidence type="ECO:0000313" key="1">
    <source>
        <dbReference type="EMBL" id="GAH33163.1"/>
    </source>
</evidence>
<dbReference type="EMBL" id="BARU01010453">
    <property type="protein sequence ID" value="GAH33163.1"/>
    <property type="molecule type" value="Genomic_DNA"/>
</dbReference>
<comment type="caution">
    <text evidence="1">The sequence shown here is derived from an EMBL/GenBank/DDBJ whole genome shotgun (WGS) entry which is preliminary data.</text>
</comment>
<protein>
    <submittedName>
        <fullName evidence="1">Uncharacterized protein</fullName>
    </submittedName>
</protein>
<reference evidence="1" key="1">
    <citation type="journal article" date="2014" name="Front. Microbiol.">
        <title>High frequency of phylogenetically diverse reductive dehalogenase-homologous genes in deep subseafloor sedimentary metagenomes.</title>
        <authorList>
            <person name="Kawai M."/>
            <person name="Futagami T."/>
            <person name="Toyoda A."/>
            <person name="Takaki Y."/>
            <person name="Nishi S."/>
            <person name="Hori S."/>
            <person name="Arai W."/>
            <person name="Tsubouchi T."/>
            <person name="Morono Y."/>
            <person name="Uchiyama I."/>
            <person name="Ito T."/>
            <person name="Fujiyama A."/>
            <person name="Inagaki F."/>
            <person name="Takami H."/>
        </authorList>
    </citation>
    <scope>NUCLEOTIDE SEQUENCE</scope>
    <source>
        <strain evidence="1">Expedition CK06-06</strain>
    </source>
</reference>
<sequence>MIFNDWGNCDANYPFIMDFELVDEMTKLVECKVSFKIRPFNIGVKDI</sequence>